<evidence type="ECO:0000313" key="3">
    <source>
        <dbReference type="EMBL" id="AOZ97803.1"/>
    </source>
</evidence>
<dbReference type="EMBL" id="CP017832">
    <property type="protein sequence ID" value="AOZ97803.1"/>
    <property type="molecule type" value="Genomic_DNA"/>
</dbReference>
<geneLocation type="plasmid" evidence="4">
    <name>pnp144</name>
</geneLocation>
<dbReference type="InterPro" id="IPR011856">
    <property type="entry name" value="tRNA_endonuc-like_dom_sf"/>
</dbReference>
<sequence length="203" mass="22621">MKKQQHKHKEKKTIMTKTFSGKQAPAILYIVPISIAVVYVFEVVKSGGYLGSAVTNASICLMISSLLVTFVWMIAYKKMLMGASIKQIDSMSGEQFEDYLAYMYKSKGFNVRTTPKSCDFGGDLIVEDMKTGSLTCIQAKRWRRNVGESAVQQAISGAQYYECGNAMVITNSTYTDAAKKLAHKCGVKLIDRFSLGTHKMYEI</sequence>
<reference evidence="4" key="1">
    <citation type="submission" date="2016-10" db="EMBL/GenBank/DDBJ databases">
        <title>The complete genome sequence of the rumen bacterium Butyrivibrio hungatei MB2003.</title>
        <authorList>
            <person name="Palevich N."/>
            <person name="Kelly W.J."/>
            <person name="Leahy S.C."/>
            <person name="Altermann E."/>
            <person name="Rakonjac J."/>
            <person name="Attwood G.T."/>
        </authorList>
    </citation>
    <scope>NUCLEOTIDE SEQUENCE [LARGE SCALE GENOMIC DNA]</scope>
    <source>
        <strain evidence="4">MB2003</strain>
        <plasmid evidence="4">Plasmid pnp144</plasmid>
    </source>
</reference>
<name>A0A1D9P5N1_9FIRM</name>
<dbReference type="InterPro" id="IPR052906">
    <property type="entry name" value="Type_IV_Methyl-Rstrct_Enzyme"/>
</dbReference>
<dbReference type="SUPFAM" id="SSF52980">
    <property type="entry name" value="Restriction endonuclease-like"/>
    <property type="match status" value="1"/>
</dbReference>
<dbReference type="Gene3D" id="3.40.1350.10">
    <property type="match status" value="1"/>
</dbReference>
<dbReference type="KEGG" id="bhu:bhn_II004"/>
<keyword evidence="3" id="KW-0378">Hydrolase</keyword>
<dbReference type="InterPro" id="IPR011335">
    <property type="entry name" value="Restrct_endonuc-II-like"/>
</dbReference>
<protein>
    <submittedName>
        <fullName evidence="3">Restriction endonuclease</fullName>
    </submittedName>
</protein>
<organism evidence="3 4">
    <name type="scientific">Butyrivibrio hungatei</name>
    <dbReference type="NCBI Taxonomy" id="185008"/>
    <lineage>
        <taxon>Bacteria</taxon>
        <taxon>Bacillati</taxon>
        <taxon>Bacillota</taxon>
        <taxon>Clostridia</taxon>
        <taxon>Lachnospirales</taxon>
        <taxon>Lachnospiraceae</taxon>
        <taxon>Butyrivibrio</taxon>
    </lineage>
</organism>
<evidence type="ECO:0000256" key="1">
    <source>
        <dbReference type="SAM" id="Phobius"/>
    </source>
</evidence>
<feature type="transmembrane region" description="Helical" evidence="1">
    <location>
        <begin position="53"/>
        <end position="76"/>
    </location>
</feature>
<keyword evidence="1" id="KW-1133">Transmembrane helix</keyword>
<feature type="domain" description="Restriction endonuclease type IV Mrr" evidence="2">
    <location>
        <begin position="88"/>
        <end position="192"/>
    </location>
</feature>
<keyword evidence="3" id="KW-0614">Plasmid</keyword>
<keyword evidence="1" id="KW-0812">Transmembrane</keyword>
<keyword evidence="1" id="KW-0472">Membrane</keyword>
<gene>
    <name evidence="3" type="ORF">bhn_II004</name>
</gene>
<dbReference type="AlphaFoldDB" id="A0A1D9P5N1"/>
<dbReference type="PANTHER" id="PTHR30015:SF6">
    <property type="entry name" value="SLL1429 PROTEIN"/>
    <property type="match status" value="1"/>
</dbReference>
<dbReference type="PANTHER" id="PTHR30015">
    <property type="entry name" value="MRR RESTRICTION SYSTEM PROTEIN"/>
    <property type="match status" value="1"/>
</dbReference>
<dbReference type="OrthoDB" id="9797274at2"/>
<keyword evidence="3" id="KW-0255">Endonuclease</keyword>
<evidence type="ECO:0000313" key="4">
    <source>
        <dbReference type="Proteomes" id="UP000179284"/>
    </source>
</evidence>
<keyword evidence="3" id="KW-0540">Nuclease</keyword>
<dbReference type="Pfam" id="PF04471">
    <property type="entry name" value="Mrr_cat"/>
    <property type="match status" value="1"/>
</dbReference>
<dbReference type="GO" id="GO:0003677">
    <property type="term" value="F:DNA binding"/>
    <property type="evidence" value="ECO:0007669"/>
    <property type="project" value="InterPro"/>
</dbReference>
<dbReference type="GO" id="GO:0009307">
    <property type="term" value="P:DNA restriction-modification system"/>
    <property type="evidence" value="ECO:0007669"/>
    <property type="project" value="InterPro"/>
</dbReference>
<dbReference type="GO" id="GO:0015666">
    <property type="term" value="F:restriction endodeoxyribonuclease activity"/>
    <property type="evidence" value="ECO:0007669"/>
    <property type="project" value="TreeGrafter"/>
</dbReference>
<evidence type="ECO:0000259" key="2">
    <source>
        <dbReference type="Pfam" id="PF04471"/>
    </source>
</evidence>
<keyword evidence="4" id="KW-1185">Reference proteome</keyword>
<dbReference type="Proteomes" id="UP000179284">
    <property type="component" value="Plasmid pNP144"/>
</dbReference>
<proteinExistence type="predicted"/>
<dbReference type="InterPro" id="IPR007560">
    <property type="entry name" value="Restrct_endonuc_IV_Mrr"/>
</dbReference>
<accession>A0A1D9P5N1</accession>
<feature type="transmembrane region" description="Helical" evidence="1">
    <location>
        <begin position="21"/>
        <end position="41"/>
    </location>
</feature>